<sequence length="294" mass="31553">MSRKWIPVLVACALAVNLLGTPAAAGAAASPDGGGRAIAGGMSGVRQSPASALADPPAGYTVQGIDVSSHDHNLGPINWNAVVAEGNSFVYIKATEGNDYLNPYFNDDYTAAKAAGLLVGAYHFARPDGRDPVGEANYFINNMRWAKDSRTLVPMLDFEWPYWAGAPTCYGLTPAELTNWVRVFTDQVKARIGRPMMIYTNTNFWNPCTNSDPSFGDLLLDIAGYTTTRPPLPAGWSTETIWQYAPGDPSQPGNYSKNVFKGDHAGLARLTSPEVSTAPPGPPPIRRPPTPTLR</sequence>
<name>A0A4Q7UQH2_9ACTN</name>
<feature type="signal peptide" evidence="5">
    <location>
        <begin position="1"/>
        <end position="27"/>
    </location>
</feature>
<keyword evidence="7" id="KW-1185">Reference proteome</keyword>
<dbReference type="OrthoDB" id="287365at2"/>
<protein>
    <submittedName>
        <fullName evidence="6">Glycosyl hydrolase family 25</fullName>
    </submittedName>
</protein>
<evidence type="ECO:0000256" key="2">
    <source>
        <dbReference type="ARBA" id="ARBA00022801"/>
    </source>
</evidence>
<dbReference type="Proteomes" id="UP000293781">
    <property type="component" value="Unassembled WGS sequence"/>
</dbReference>
<proteinExistence type="inferred from homology"/>
<feature type="region of interest" description="Disordered" evidence="4">
    <location>
        <begin position="266"/>
        <end position="294"/>
    </location>
</feature>
<dbReference type="SUPFAM" id="SSF51445">
    <property type="entry name" value="(Trans)glycosidases"/>
    <property type="match status" value="1"/>
</dbReference>
<evidence type="ECO:0000256" key="4">
    <source>
        <dbReference type="SAM" id="MobiDB-lite"/>
    </source>
</evidence>
<dbReference type="AlphaFoldDB" id="A0A4Q7UQH2"/>
<dbReference type="GO" id="GO:0016052">
    <property type="term" value="P:carbohydrate catabolic process"/>
    <property type="evidence" value="ECO:0007669"/>
    <property type="project" value="TreeGrafter"/>
</dbReference>
<comment type="caution">
    <text evidence="6">The sequence shown here is derived from an EMBL/GenBank/DDBJ whole genome shotgun (WGS) entry which is preliminary data.</text>
</comment>
<dbReference type="InterPro" id="IPR017853">
    <property type="entry name" value="GH"/>
</dbReference>
<organism evidence="6 7">
    <name type="scientific">Micromonospora violae</name>
    <dbReference type="NCBI Taxonomy" id="1278207"/>
    <lineage>
        <taxon>Bacteria</taxon>
        <taxon>Bacillati</taxon>
        <taxon>Actinomycetota</taxon>
        <taxon>Actinomycetes</taxon>
        <taxon>Micromonosporales</taxon>
        <taxon>Micromonosporaceae</taxon>
        <taxon>Micromonospora</taxon>
    </lineage>
</organism>
<dbReference type="EMBL" id="SHKK01000001">
    <property type="protein sequence ID" value="RZT82928.1"/>
    <property type="molecule type" value="Genomic_DNA"/>
</dbReference>
<evidence type="ECO:0000256" key="5">
    <source>
        <dbReference type="SAM" id="SignalP"/>
    </source>
</evidence>
<dbReference type="InterPro" id="IPR018077">
    <property type="entry name" value="Glyco_hydro_fam25_subgr"/>
</dbReference>
<evidence type="ECO:0000313" key="6">
    <source>
        <dbReference type="EMBL" id="RZT82928.1"/>
    </source>
</evidence>
<dbReference type="PANTHER" id="PTHR34135:SF2">
    <property type="entry name" value="LYSOZYME"/>
    <property type="match status" value="1"/>
</dbReference>
<dbReference type="GO" id="GO:0003796">
    <property type="term" value="F:lysozyme activity"/>
    <property type="evidence" value="ECO:0007669"/>
    <property type="project" value="InterPro"/>
</dbReference>
<dbReference type="PANTHER" id="PTHR34135">
    <property type="entry name" value="LYSOZYME"/>
    <property type="match status" value="1"/>
</dbReference>
<comment type="similarity">
    <text evidence="1">Belongs to the glycosyl hydrolase 25 family.</text>
</comment>
<evidence type="ECO:0000313" key="7">
    <source>
        <dbReference type="Proteomes" id="UP000293781"/>
    </source>
</evidence>
<dbReference type="GO" id="GO:0016998">
    <property type="term" value="P:cell wall macromolecule catabolic process"/>
    <property type="evidence" value="ECO:0007669"/>
    <property type="project" value="InterPro"/>
</dbReference>
<dbReference type="InterPro" id="IPR002053">
    <property type="entry name" value="Glyco_hydro_25"/>
</dbReference>
<feature type="compositionally biased region" description="Pro residues" evidence="4">
    <location>
        <begin position="279"/>
        <end position="294"/>
    </location>
</feature>
<evidence type="ECO:0000256" key="1">
    <source>
        <dbReference type="ARBA" id="ARBA00010646"/>
    </source>
</evidence>
<feature type="chain" id="PRO_5020722920" evidence="5">
    <location>
        <begin position="28"/>
        <end position="294"/>
    </location>
</feature>
<evidence type="ECO:0000256" key="3">
    <source>
        <dbReference type="ARBA" id="ARBA00023295"/>
    </source>
</evidence>
<accession>A0A4Q7UQH2</accession>
<dbReference type="Gene3D" id="3.20.20.80">
    <property type="entry name" value="Glycosidases"/>
    <property type="match status" value="1"/>
</dbReference>
<dbReference type="SMART" id="SM00641">
    <property type="entry name" value="Glyco_25"/>
    <property type="match status" value="1"/>
</dbReference>
<reference evidence="6 7" key="1">
    <citation type="submission" date="2019-02" db="EMBL/GenBank/DDBJ databases">
        <title>Sequencing the genomes of 1000 actinobacteria strains.</title>
        <authorList>
            <person name="Klenk H.-P."/>
        </authorList>
    </citation>
    <scope>NUCLEOTIDE SEQUENCE [LARGE SCALE GENOMIC DNA]</scope>
    <source>
        <strain evidence="6 7">DSM 45888</strain>
    </source>
</reference>
<keyword evidence="5" id="KW-0732">Signal</keyword>
<dbReference type="PROSITE" id="PS51904">
    <property type="entry name" value="GLYCOSYL_HYDROL_F25_2"/>
    <property type="match status" value="1"/>
</dbReference>
<dbReference type="Pfam" id="PF01183">
    <property type="entry name" value="Glyco_hydro_25"/>
    <property type="match status" value="1"/>
</dbReference>
<keyword evidence="3" id="KW-0326">Glycosidase</keyword>
<keyword evidence="2 6" id="KW-0378">Hydrolase</keyword>
<dbReference type="RefSeq" id="WP_130407778.1">
    <property type="nucleotide sequence ID" value="NZ_SHKK01000001.1"/>
</dbReference>
<dbReference type="GO" id="GO:0009253">
    <property type="term" value="P:peptidoglycan catabolic process"/>
    <property type="evidence" value="ECO:0007669"/>
    <property type="project" value="InterPro"/>
</dbReference>
<gene>
    <name evidence="6" type="ORF">EV382_6242</name>
</gene>